<evidence type="ECO:0000313" key="2">
    <source>
        <dbReference type="EMBL" id="QHQ53340.1"/>
    </source>
</evidence>
<sequence>MRDLFAPSTGISGSGQGVRFTEAIVSTRILPADQDLSFGIQGTDGDGDTTATSTLHIGVVSGDGSYTLTGTGGDDVLAGSSQDDVISGGGGHDLVDYSDDGAAHTINLLTGTGSGGDAEGDTYSSIEGAIGGAGSDTLIGNGADNLLIGGLGNDILTGGDGKDTFKWLAGEADGSVDKITDFTLGSGSNGDVLDLSQLLDNVPGSASNSELASTLNSYLTFDTVNNKLTIDTNGSTAGGGQLTVMFQGGPDLTHGGTITTNQAIIEQLLNDGNLKIDPHP</sequence>
<keyword evidence="1" id="KW-0106">Calcium</keyword>
<dbReference type="Pfam" id="PF00353">
    <property type="entry name" value="HemolysinCabind"/>
    <property type="match status" value="2"/>
</dbReference>
<dbReference type="Proteomes" id="UP000463871">
    <property type="component" value="Chromosome"/>
</dbReference>
<gene>
    <name evidence="2" type="ORF">GWI30_08505</name>
</gene>
<reference evidence="2 3" key="1">
    <citation type="submission" date="2020-01" db="EMBL/GenBank/DDBJ databases">
        <title>Complete genome of Aeromonas media MC64.</title>
        <authorList>
            <person name="Cao G."/>
            <person name="Fu J."/>
            <person name="Zhong C."/>
        </authorList>
    </citation>
    <scope>NUCLEOTIDE SEQUENCE [LARGE SCALE GENOMIC DNA]</scope>
    <source>
        <strain evidence="2 3">MC64</strain>
    </source>
</reference>
<protein>
    <submittedName>
        <fullName evidence="2">Type I secretion C-terminal target domain-containing protein</fullName>
    </submittedName>
</protein>
<evidence type="ECO:0000256" key="1">
    <source>
        <dbReference type="ARBA" id="ARBA00022837"/>
    </source>
</evidence>
<evidence type="ECO:0000313" key="3">
    <source>
        <dbReference type="Proteomes" id="UP000463871"/>
    </source>
</evidence>
<dbReference type="NCBIfam" id="TIGR03661">
    <property type="entry name" value="T1SS_VCA0849"/>
    <property type="match status" value="1"/>
</dbReference>
<name>A0AAE6VPU3_AERME</name>
<dbReference type="PRINTS" id="PR00313">
    <property type="entry name" value="CABNDNGRPT"/>
</dbReference>
<dbReference type="Gene3D" id="2.150.10.10">
    <property type="entry name" value="Serralysin-like metalloprotease, C-terminal"/>
    <property type="match status" value="1"/>
</dbReference>
<dbReference type="EMBL" id="CP047962">
    <property type="protein sequence ID" value="QHQ53340.1"/>
    <property type="molecule type" value="Genomic_DNA"/>
</dbReference>
<accession>A0AAE6VPU3</accession>
<dbReference type="InterPro" id="IPR001343">
    <property type="entry name" value="Hemolysn_Ca-bd"/>
</dbReference>
<proteinExistence type="predicted"/>
<dbReference type="SUPFAM" id="SSF51120">
    <property type="entry name" value="beta-Roll"/>
    <property type="match status" value="1"/>
</dbReference>
<dbReference type="AlphaFoldDB" id="A0AAE6VPU3"/>
<dbReference type="GO" id="GO:0005509">
    <property type="term" value="F:calcium ion binding"/>
    <property type="evidence" value="ECO:0007669"/>
    <property type="project" value="InterPro"/>
</dbReference>
<dbReference type="InterPro" id="IPR011049">
    <property type="entry name" value="Serralysin-like_metalloprot_C"/>
</dbReference>
<organism evidence="2 3">
    <name type="scientific">Aeromonas media</name>
    <dbReference type="NCBI Taxonomy" id="651"/>
    <lineage>
        <taxon>Bacteria</taxon>
        <taxon>Pseudomonadati</taxon>
        <taxon>Pseudomonadota</taxon>
        <taxon>Gammaproteobacteria</taxon>
        <taxon>Aeromonadales</taxon>
        <taxon>Aeromonadaceae</taxon>
        <taxon>Aeromonas</taxon>
    </lineage>
</organism>
<dbReference type="InterPro" id="IPR019960">
    <property type="entry name" value="T1SS_VCA0849"/>
</dbReference>